<evidence type="ECO:0000313" key="2">
    <source>
        <dbReference type="Proteomes" id="UP001058569"/>
    </source>
</evidence>
<dbReference type="Proteomes" id="UP001058569">
    <property type="component" value="Chromosome"/>
</dbReference>
<name>A0ABY5IYF1_9BACT</name>
<proteinExistence type="predicted"/>
<accession>A0ABY5IYF1</accession>
<dbReference type="RefSeq" id="WP_164535717.1">
    <property type="nucleotide sequence ID" value="NZ_CP101806.1"/>
</dbReference>
<evidence type="ECO:0000313" key="1">
    <source>
        <dbReference type="EMBL" id="UUD35172.1"/>
    </source>
</evidence>
<keyword evidence="2" id="KW-1185">Reference proteome</keyword>
<organism evidence="1 2">
    <name type="scientific">Mycoplasmopsis caviae</name>
    <dbReference type="NCBI Taxonomy" id="55603"/>
    <lineage>
        <taxon>Bacteria</taxon>
        <taxon>Bacillati</taxon>
        <taxon>Mycoplasmatota</taxon>
        <taxon>Mycoplasmoidales</taxon>
        <taxon>Metamycoplasmataceae</taxon>
        <taxon>Mycoplasmopsis</taxon>
    </lineage>
</organism>
<sequence length="55" mass="6430">MLDNINIKFRIIQGIINTSQFTSEIHKILIMLDVMNKNNDNKWIISTAKTKLLIE</sequence>
<reference evidence="1" key="1">
    <citation type="submission" date="2022-07" db="EMBL/GenBank/DDBJ databases">
        <title>Complete genome of Mycoplasma caviae type strain G122.</title>
        <authorList>
            <person name="Spergser J."/>
        </authorList>
    </citation>
    <scope>NUCLEOTIDE SEQUENCE</scope>
    <source>
        <strain evidence="1">G122</strain>
    </source>
</reference>
<dbReference type="EMBL" id="CP101806">
    <property type="protein sequence ID" value="UUD35172.1"/>
    <property type="molecule type" value="Genomic_DNA"/>
</dbReference>
<protein>
    <submittedName>
        <fullName evidence="1">Uncharacterized protein</fullName>
    </submittedName>
</protein>
<gene>
    <name evidence="1" type="ORF">NPA07_05205</name>
</gene>